<evidence type="ECO:0000256" key="5">
    <source>
        <dbReference type="ARBA" id="ARBA00023052"/>
    </source>
</evidence>
<dbReference type="OrthoDB" id="8732661at2"/>
<dbReference type="Proteomes" id="UP000245423">
    <property type="component" value="Chromosome 1"/>
</dbReference>
<dbReference type="PANTHER" id="PTHR47514">
    <property type="entry name" value="TRANSKETOLASE N-TERMINAL SECTION-RELATED"/>
    <property type="match status" value="1"/>
</dbReference>
<name>A0A1M4PL73_9FIRM</name>
<dbReference type="PANTHER" id="PTHR47514:SF1">
    <property type="entry name" value="TRANSKETOLASE N-TERMINAL SECTION-RELATED"/>
    <property type="match status" value="1"/>
</dbReference>
<gene>
    <name evidence="7" type="ORF">CUESP1_0820</name>
</gene>
<dbReference type="EMBL" id="LT669839">
    <property type="protein sequence ID" value="SHD76200.1"/>
    <property type="molecule type" value="Genomic_DNA"/>
</dbReference>
<feature type="domain" description="Transketolase N-terminal" evidence="6">
    <location>
        <begin position="12"/>
        <end position="270"/>
    </location>
</feature>
<dbReference type="PROSITE" id="PS00801">
    <property type="entry name" value="TRANSKETOLASE_1"/>
    <property type="match status" value="1"/>
</dbReference>
<evidence type="ECO:0000256" key="2">
    <source>
        <dbReference type="ARBA" id="ARBA00007131"/>
    </source>
</evidence>
<evidence type="ECO:0000256" key="3">
    <source>
        <dbReference type="ARBA" id="ARBA00022679"/>
    </source>
</evidence>
<protein>
    <submittedName>
        <fullName evidence="7">Putative transketolase N-terminal section</fullName>
        <ecNumber evidence="7">2.2.1.1</ecNumber>
    </submittedName>
</protein>
<dbReference type="SUPFAM" id="SSF52518">
    <property type="entry name" value="Thiamin diphosphate-binding fold (THDP-binding)"/>
    <property type="match status" value="1"/>
</dbReference>
<dbReference type="GO" id="GO:0046872">
    <property type="term" value="F:metal ion binding"/>
    <property type="evidence" value="ECO:0007669"/>
    <property type="project" value="UniProtKB-KW"/>
</dbReference>
<evidence type="ECO:0000256" key="4">
    <source>
        <dbReference type="ARBA" id="ARBA00022723"/>
    </source>
</evidence>
<sequence length="271" mass="29645">MEIKILEGKCKELRGTVLKMINKASSGHPGGSLSMMEIIIALYYQKMRINPENPYDNSRDRFVLSKGHAAPALYAVLADKGYFSKDILDTFRAFNSPLQGHPDKKKLKGVDASTGSLGQGVSIATGMALGAKILNNDVKVYTVLGDGELQEGQVWEAAMAAAHYKLDNLTVIIDNNRLQIDGSTEEVMDVGNIASKYKAFGFEVIEVEDGNDIREILEALDVEVKGKPKCIIAHTIKGKGVSFMENQVGWHGKALNDEELKMALDELGWEG</sequence>
<accession>A0A1M4PL73</accession>
<dbReference type="InterPro" id="IPR049557">
    <property type="entry name" value="Transketolase_CS"/>
</dbReference>
<dbReference type="AlphaFoldDB" id="A0A1M4PL73"/>
<dbReference type="GO" id="GO:0004802">
    <property type="term" value="F:transketolase activity"/>
    <property type="evidence" value="ECO:0007669"/>
    <property type="project" value="UniProtKB-EC"/>
</dbReference>
<dbReference type="RefSeq" id="WP_025640546.1">
    <property type="nucleotide sequence ID" value="NZ_LT669839.1"/>
</dbReference>
<dbReference type="Pfam" id="PF00456">
    <property type="entry name" value="Transketolase_N"/>
    <property type="match status" value="1"/>
</dbReference>
<keyword evidence="5" id="KW-0786">Thiamine pyrophosphate</keyword>
<evidence type="ECO:0000313" key="8">
    <source>
        <dbReference type="Proteomes" id="UP000245423"/>
    </source>
</evidence>
<reference evidence="7 8" key="1">
    <citation type="submission" date="2016-11" db="EMBL/GenBank/DDBJ databases">
        <authorList>
            <person name="Manzoor S."/>
        </authorList>
    </citation>
    <scope>NUCLEOTIDE SEQUENCE [LARGE SCALE GENOMIC DNA]</scope>
    <source>
        <strain evidence="7">Clostridium ultunense strain Esp</strain>
    </source>
</reference>
<keyword evidence="3 7" id="KW-0808">Transferase</keyword>
<evidence type="ECO:0000256" key="1">
    <source>
        <dbReference type="ARBA" id="ARBA00001964"/>
    </source>
</evidence>
<dbReference type="InterPro" id="IPR029061">
    <property type="entry name" value="THDP-binding"/>
</dbReference>
<evidence type="ECO:0000313" key="7">
    <source>
        <dbReference type="EMBL" id="SHD76200.1"/>
    </source>
</evidence>
<comment type="cofactor">
    <cofactor evidence="1">
        <name>thiamine diphosphate</name>
        <dbReference type="ChEBI" id="CHEBI:58937"/>
    </cofactor>
</comment>
<dbReference type="InterPro" id="IPR005474">
    <property type="entry name" value="Transketolase_N"/>
</dbReference>
<comment type="similarity">
    <text evidence="2">Belongs to the transketolase family.</text>
</comment>
<organism evidence="7 8">
    <name type="scientific">[Clostridium] ultunense Esp</name>
    <dbReference type="NCBI Taxonomy" id="1288971"/>
    <lineage>
        <taxon>Bacteria</taxon>
        <taxon>Bacillati</taxon>
        <taxon>Bacillota</taxon>
        <taxon>Tissierellia</taxon>
        <taxon>Tissierellales</taxon>
        <taxon>Tepidimicrobiaceae</taxon>
        <taxon>Schnuerera</taxon>
    </lineage>
</organism>
<keyword evidence="4" id="KW-0479">Metal-binding</keyword>
<dbReference type="Gene3D" id="3.40.50.970">
    <property type="match status" value="1"/>
</dbReference>
<keyword evidence="8" id="KW-1185">Reference proteome</keyword>
<evidence type="ECO:0000259" key="6">
    <source>
        <dbReference type="Pfam" id="PF00456"/>
    </source>
</evidence>
<proteinExistence type="inferred from homology"/>
<dbReference type="EC" id="2.2.1.1" evidence="7"/>
<dbReference type="CDD" id="cd02012">
    <property type="entry name" value="TPP_TK"/>
    <property type="match status" value="1"/>
</dbReference>